<keyword evidence="5" id="KW-1185">Reference proteome</keyword>
<dbReference type="GO" id="GO:0015627">
    <property type="term" value="C:type II protein secretion system complex"/>
    <property type="evidence" value="ECO:0007669"/>
    <property type="project" value="TreeGrafter"/>
</dbReference>
<feature type="transmembrane region" description="Helical" evidence="2">
    <location>
        <begin position="26"/>
        <end position="44"/>
    </location>
</feature>
<dbReference type="Gene3D" id="1.10.150.310">
    <property type="entry name" value="Tex RuvX-like domain-like"/>
    <property type="match status" value="1"/>
</dbReference>
<dbReference type="SMART" id="SM00278">
    <property type="entry name" value="HhH1"/>
    <property type="match status" value="2"/>
</dbReference>
<name>A0A9X3FVY2_9LACT</name>
<evidence type="ECO:0000313" key="4">
    <source>
        <dbReference type="EMBL" id="MCZ0725512.1"/>
    </source>
</evidence>
<sequence length="261" mass="28910">MDIREWVESHFNFDESLTSWQGRKKFIVIGLSFVLALLGAIVLYDHFYPRQVIEPNQTEDLLMEEETALVASQEETPLDQELKSSSSALDSSSIDQSSQANNQQEQVQSRGYVDIKGAVKNPSIYPIEGEMRVYDVIDLAGGLTDQADQSQVNLAQRVSDQMVVYIPKEGESVPATLTMAASETNSDDQSSNTAKDSDLININTADVSQLEEISGIGAKKAEEIIRYREDQGPFKSVDDLENVNGIGAKTLERLRTEVTVQ</sequence>
<evidence type="ECO:0000259" key="3">
    <source>
        <dbReference type="SMART" id="SM00278"/>
    </source>
</evidence>
<feature type="domain" description="Helix-hairpin-helix DNA-binding motif class 1" evidence="3">
    <location>
        <begin position="238"/>
        <end position="257"/>
    </location>
</feature>
<comment type="caution">
    <text evidence="4">The sequence shown here is derived from an EMBL/GenBank/DDBJ whole genome shotgun (WGS) entry which is preliminary data.</text>
</comment>
<dbReference type="PANTHER" id="PTHR21180">
    <property type="entry name" value="ENDONUCLEASE/EXONUCLEASE/PHOSPHATASE FAMILY DOMAIN-CONTAINING PROTEIN 1"/>
    <property type="match status" value="1"/>
</dbReference>
<keyword evidence="2" id="KW-0472">Membrane</keyword>
<dbReference type="Gene3D" id="3.10.560.10">
    <property type="entry name" value="Outer membrane lipoprotein wza domain like"/>
    <property type="match status" value="1"/>
</dbReference>
<dbReference type="AlphaFoldDB" id="A0A9X3FVY2"/>
<protein>
    <submittedName>
        <fullName evidence="4">Helix-hairpin-helix domain-containing protein</fullName>
    </submittedName>
</protein>
<evidence type="ECO:0000256" key="1">
    <source>
        <dbReference type="SAM" id="MobiDB-lite"/>
    </source>
</evidence>
<dbReference type="Pfam" id="PF10531">
    <property type="entry name" value="SLBB"/>
    <property type="match status" value="1"/>
</dbReference>
<dbReference type="PANTHER" id="PTHR21180:SF32">
    <property type="entry name" value="ENDONUCLEASE_EXONUCLEASE_PHOSPHATASE FAMILY DOMAIN-CONTAINING PROTEIN 1"/>
    <property type="match status" value="1"/>
</dbReference>
<dbReference type="GO" id="GO:0006281">
    <property type="term" value="P:DNA repair"/>
    <property type="evidence" value="ECO:0007669"/>
    <property type="project" value="InterPro"/>
</dbReference>
<dbReference type="InterPro" id="IPR010994">
    <property type="entry name" value="RuvA_2-like"/>
</dbReference>
<dbReference type="InterPro" id="IPR004509">
    <property type="entry name" value="Competence_ComEA_HhH"/>
</dbReference>
<evidence type="ECO:0000256" key="2">
    <source>
        <dbReference type="SAM" id="Phobius"/>
    </source>
</evidence>
<feature type="region of interest" description="Disordered" evidence="1">
    <location>
        <begin position="73"/>
        <end position="108"/>
    </location>
</feature>
<dbReference type="Proteomes" id="UP001146670">
    <property type="component" value="Unassembled WGS sequence"/>
</dbReference>
<dbReference type="EMBL" id="JAPRFR010000001">
    <property type="protein sequence ID" value="MCZ0725512.1"/>
    <property type="molecule type" value="Genomic_DNA"/>
</dbReference>
<evidence type="ECO:0000313" key="5">
    <source>
        <dbReference type="Proteomes" id="UP001146670"/>
    </source>
</evidence>
<dbReference type="InterPro" id="IPR019554">
    <property type="entry name" value="Soluble_ligand-bd"/>
</dbReference>
<keyword evidence="2" id="KW-1133">Transmembrane helix</keyword>
<dbReference type="InterPro" id="IPR003583">
    <property type="entry name" value="Hlx-hairpin-Hlx_DNA-bd_motif"/>
</dbReference>
<feature type="domain" description="Helix-hairpin-helix DNA-binding motif class 1" evidence="3">
    <location>
        <begin position="208"/>
        <end position="227"/>
    </location>
</feature>
<dbReference type="GO" id="GO:0003677">
    <property type="term" value="F:DNA binding"/>
    <property type="evidence" value="ECO:0007669"/>
    <property type="project" value="InterPro"/>
</dbReference>
<dbReference type="Pfam" id="PF12836">
    <property type="entry name" value="HHH_3"/>
    <property type="match status" value="1"/>
</dbReference>
<feature type="compositionally biased region" description="Low complexity" evidence="1">
    <location>
        <begin position="84"/>
        <end position="104"/>
    </location>
</feature>
<keyword evidence="2" id="KW-0812">Transmembrane</keyword>
<reference evidence="4" key="1">
    <citation type="submission" date="2022-12" db="EMBL/GenBank/DDBJ databases">
        <title>Description and comparative metabolic analysis of Aerococcus sp. nov., isolated from the feces of a pig.</title>
        <authorList>
            <person name="Chang Y.-H."/>
        </authorList>
    </citation>
    <scope>NUCLEOTIDE SEQUENCE</scope>
    <source>
        <strain evidence="4">YH-aer222</strain>
    </source>
</reference>
<gene>
    <name evidence="4" type="ORF">OW157_02885</name>
</gene>
<dbReference type="RefSeq" id="WP_268751830.1">
    <property type="nucleotide sequence ID" value="NZ_JAPRFQ010000001.1"/>
</dbReference>
<organism evidence="4 5">
    <name type="scientific">Aerococcus kribbianus</name>
    <dbReference type="NCBI Taxonomy" id="2999064"/>
    <lineage>
        <taxon>Bacteria</taxon>
        <taxon>Bacillati</taxon>
        <taxon>Bacillota</taxon>
        <taxon>Bacilli</taxon>
        <taxon>Lactobacillales</taxon>
        <taxon>Aerococcaceae</taxon>
        <taxon>Aerococcus</taxon>
    </lineage>
</organism>
<dbReference type="GO" id="GO:0015628">
    <property type="term" value="P:protein secretion by the type II secretion system"/>
    <property type="evidence" value="ECO:0007669"/>
    <property type="project" value="TreeGrafter"/>
</dbReference>
<accession>A0A9X3FVY2</accession>
<dbReference type="SUPFAM" id="SSF47781">
    <property type="entry name" value="RuvA domain 2-like"/>
    <property type="match status" value="1"/>
</dbReference>
<proteinExistence type="predicted"/>
<dbReference type="NCBIfam" id="TIGR00426">
    <property type="entry name" value="competence protein ComEA helix-hairpin-helix repeat region"/>
    <property type="match status" value="1"/>
</dbReference>
<dbReference type="InterPro" id="IPR051675">
    <property type="entry name" value="Endo/Exo/Phosphatase_dom_1"/>
</dbReference>